<keyword evidence="2" id="KW-1185">Reference proteome</keyword>
<evidence type="ECO:0000313" key="2">
    <source>
        <dbReference type="Proteomes" id="UP001516351"/>
    </source>
</evidence>
<proteinExistence type="predicted"/>
<dbReference type="Pfam" id="PF18906">
    <property type="entry name" value="Phage_tube_2"/>
    <property type="match status" value="1"/>
</dbReference>
<name>A0ABX2P3R4_9PROT</name>
<dbReference type="EMBL" id="JABXXV010000002">
    <property type="protein sequence ID" value="NVN46293.1"/>
    <property type="molecule type" value="Genomic_DNA"/>
</dbReference>
<dbReference type="Proteomes" id="UP001516351">
    <property type="component" value="Unassembled WGS sequence"/>
</dbReference>
<reference evidence="1 2" key="1">
    <citation type="submission" date="2020-06" db="EMBL/GenBank/DDBJ databases">
        <title>Synonyms of Asaia species.</title>
        <authorList>
            <person name="Sombolestani A."/>
        </authorList>
    </citation>
    <scope>NUCLEOTIDE SEQUENCE [LARGE SCALE GENOMIC DNA]</scope>
    <source>
        <strain evidence="1 2">LMG 27047</strain>
    </source>
</reference>
<organism evidence="1 2">
    <name type="scientific">Asaia spathodeae</name>
    <dbReference type="NCBI Taxonomy" id="657016"/>
    <lineage>
        <taxon>Bacteria</taxon>
        <taxon>Pseudomonadati</taxon>
        <taxon>Pseudomonadota</taxon>
        <taxon>Alphaproteobacteria</taxon>
        <taxon>Acetobacterales</taxon>
        <taxon>Acetobacteraceae</taxon>
        <taxon>Asaia</taxon>
    </lineage>
</organism>
<protein>
    <submittedName>
        <fullName evidence="1">Uncharacterized protein</fullName>
    </submittedName>
</protein>
<gene>
    <name evidence="1" type="ORF">HW542_05660</name>
</gene>
<dbReference type="InterPro" id="IPR044000">
    <property type="entry name" value="Phage_tube_2"/>
</dbReference>
<dbReference type="RefSeq" id="WP_267311676.1">
    <property type="nucleotide sequence ID" value="NZ_JABXXV010000002.1"/>
</dbReference>
<sequence length="318" mass="34049">MAFAGATKNYAAAYQTNDTRIAFALEQQFGVTPSGAYQAARFTGEGFRQQFQRVRPEEINDIPEASQAVTTQINVSGTLSGALSFGTYDDLLAGVLGGDWQDDTAHNADLVKCWTVIERLGESWFVRNGGFIRQAQLSFSQGGFAQVSFDMAFKGETRQGTSPAASLLPAPTGDVIDTVKGFGGLTIGGVKPEGCVRDFKVSLQRNGADIDYGMGHADGCGIRPGEMLATGSMQIFFRNYELYDRFFNAQQGAITVIVRDGLGQGYEMTFLNASLQNPQINAGGKNQSVVASFNIEGNPQPGGGTFSIRRFKPAVPAA</sequence>
<accession>A0ABX2P3R4</accession>
<comment type="caution">
    <text evidence="1">The sequence shown here is derived from an EMBL/GenBank/DDBJ whole genome shotgun (WGS) entry which is preliminary data.</text>
</comment>
<evidence type="ECO:0000313" key="1">
    <source>
        <dbReference type="EMBL" id="NVN46293.1"/>
    </source>
</evidence>